<dbReference type="RefSeq" id="WP_109646687.1">
    <property type="nucleotide sequence ID" value="NZ_QGGB01000006.1"/>
</dbReference>
<dbReference type="AlphaFoldDB" id="A0A316TVN6"/>
<proteinExistence type="predicted"/>
<organism evidence="1 2">
    <name type="scientific">Rhodohalobacter mucosus</name>
    <dbReference type="NCBI Taxonomy" id="2079485"/>
    <lineage>
        <taxon>Bacteria</taxon>
        <taxon>Pseudomonadati</taxon>
        <taxon>Balneolota</taxon>
        <taxon>Balneolia</taxon>
        <taxon>Balneolales</taxon>
        <taxon>Balneolaceae</taxon>
        <taxon>Rhodohalobacter</taxon>
    </lineage>
</organism>
<evidence type="ECO:0000313" key="1">
    <source>
        <dbReference type="EMBL" id="PWN06572.1"/>
    </source>
</evidence>
<keyword evidence="2" id="KW-1185">Reference proteome</keyword>
<protein>
    <submittedName>
        <fullName evidence="1">DUF192 domain-containing protein</fullName>
    </submittedName>
</protein>
<dbReference type="Gene3D" id="2.60.120.1140">
    <property type="entry name" value="Protein of unknown function DUF192"/>
    <property type="match status" value="1"/>
</dbReference>
<accession>A0A316TVN6</accession>
<sequence length="173" mass="19081">MSHPQSMITFRNALTATLFISLFLSGCGSGGDRDDSADISEQVGRTLDYTASVNFIDSDGNTISTVQVAVADDNDSRSEGLMDVYDLPPDAGMLFIFEDESPRSFWMANTPLSLDILFVNADMEIIRIHRQTSPYSQDNILSDGPAMYTIEVNAGYTREHDIMEGMRVSFDGI</sequence>
<gene>
    <name evidence="1" type="ORF">DDZ15_08620</name>
</gene>
<dbReference type="PANTHER" id="PTHR37953">
    <property type="entry name" value="UPF0127 PROTEIN MJ1496"/>
    <property type="match status" value="1"/>
</dbReference>
<comment type="caution">
    <text evidence="1">The sequence shown here is derived from an EMBL/GenBank/DDBJ whole genome shotgun (WGS) entry which is preliminary data.</text>
</comment>
<dbReference type="Proteomes" id="UP000245533">
    <property type="component" value="Unassembled WGS sequence"/>
</dbReference>
<dbReference type="InterPro" id="IPR003795">
    <property type="entry name" value="DUF192"/>
</dbReference>
<dbReference type="EMBL" id="QGGB01000006">
    <property type="protein sequence ID" value="PWN06572.1"/>
    <property type="molecule type" value="Genomic_DNA"/>
</dbReference>
<dbReference type="Pfam" id="PF02643">
    <property type="entry name" value="DUF192"/>
    <property type="match status" value="1"/>
</dbReference>
<reference evidence="1 2" key="1">
    <citation type="submission" date="2018-05" db="EMBL/GenBank/DDBJ databases">
        <title>Rhodohalobacter halophilus gen. nov., sp. nov., a moderately halophilic member of the family Balneolaceae.</title>
        <authorList>
            <person name="Liu Z.-W."/>
        </authorList>
    </citation>
    <scope>NUCLEOTIDE SEQUENCE [LARGE SCALE GENOMIC DNA]</scope>
    <source>
        <strain evidence="1 2">8A47</strain>
    </source>
</reference>
<dbReference type="PANTHER" id="PTHR37953:SF1">
    <property type="entry name" value="UPF0127 PROTEIN MJ1496"/>
    <property type="match status" value="1"/>
</dbReference>
<dbReference type="OrthoDB" id="5526466at2"/>
<name>A0A316TVN6_9BACT</name>
<evidence type="ECO:0000313" key="2">
    <source>
        <dbReference type="Proteomes" id="UP000245533"/>
    </source>
</evidence>
<dbReference type="InterPro" id="IPR038695">
    <property type="entry name" value="Saro_0823-like_sf"/>
</dbReference>